<reference evidence="2" key="1">
    <citation type="submission" date="2022-11" db="UniProtKB">
        <authorList>
            <consortium name="WormBaseParasite"/>
        </authorList>
    </citation>
    <scope>IDENTIFICATION</scope>
</reference>
<evidence type="ECO:0000313" key="2">
    <source>
        <dbReference type="WBParaSite" id="sdigi.contig4.g502.t1"/>
    </source>
</evidence>
<organism evidence="1 2">
    <name type="scientific">Setaria digitata</name>
    <dbReference type="NCBI Taxonomy" id="48799"/>
    <lineage>
        <taxon>Eukaryota</taxon>
        <taxon>Metazoa</taxon>
        <taxon>Ecdysozoa</taxon>
        <taxon>Nematoda</taxon>
        <taxon>Chromadorea</taxon>
        <taxon>Rhabditida</taxon>
        <taxon>Spirurina</taxon>
        <taxon>Spiruromorpha</taxon>
        <taxon>Filarioidea</taxon>
        <taxon>Setariidae</taxon>
        <taxon>Setaria</taxon>
    </lineage>
</organism>
<dbReference type="WBParaSite" id="sdigi.contig4.g502.t1">
    <property type="protein sequence ID" value="sdigi.contig4.g502.t1"/>
    <property type="gene ID" value="sdigi.contig4.g502"/>
</dbReference>
<keyword evidence="1" id="KW-1185">Reference proteome</keyword>
<proteinExistence type="predicted"/>
<protein>
    <submittedName>
        <fullName evidence="2">Uncharacterized protein</fullName>
    </submittedName>
</protein>
<accession>A0A915PWM7</accession>
<dbReference type="Proteomes" id="UP000887581">
    <property type="component" value="Unplaced"/>
</dbReference>
<name>A0A915PWM7_9BILA</name>
<dbReference type="AlphaFoldDB" id="A0A915PWM7"/>
<evidence type="ECO:0000313" key="1">
    <source>
        <dbReference type="Proteomes" id="UP000887581"/>
    </source>
</evidence>
<sequence length="64" mass="7343">MESFCECLAAKRKVEKDWAAFLPRNSDLNQCTRISIAMLNIIMPCGLCEHWGLHPKIVFEKSFA</sequence>